<dbReference type="GO" id="GO:0006680">
    <property type="term" value="P:glucosylceramide catabolic process"/>
    <property type="evidence" value="ECO:0007669"/>
    <property type="project" value="TreeGrafter"/>
</dbReference>
<dbReference type="InterPro" id="IPR006311">
    <property type="entry name" value="TAT_signal"/>
</dbReference>
<dbReference type="InterPro" id="IPR017853">
    <property type="entry name" value="GH"/>
</dbReference>
<evidence type="ECO:0000256" key="3">
    <source>
        <dbReference type="ARBA" id="ARBA00022801"/>
    </source>
</evidence>
<dbReference type="PANTHER" id="PTHR11069:SF23">
    <property type="entry name" value="LYSOSOMAL ACID GLUCOSYLCERAMIDASE"/>
    <property type="match status" value="1"/>
</dbReference>
<gene>
    <name evidence="8" type="ORF">H7849_17655</name>
</gene>
<evidence type="ECO:0000256" key="5">
    <source>
        <dbReference type="SAM" id="SignalP"/>
    </source>
</evidence>
<evidence type="ECO:0000313" key="8">
    <source>
        <dbReference type="EMBL" id="QNI30927.1"/>
    </source>
</evidence>
<name>A0A7G8BEF7_9BACT</name>
<organism evidence="8 9">
    <name type="scientific">Alloacidobacterium dinghuense</name>
    <dbReference type="NCBI Taxonomy" id="2763107"/>
    <lineage>
        <taxon>Bacteria</taxon>
        <taxon>Pseudomonadati</taxon>
        <taxon>Acidobacteriota</taxon>
        <taxon>Terriglobia</taxon>
        <taxon>Terriglobales</taxon>
        <taxon>Acidobacteriaceae</taxon>
        <taxon>Alloacidobacterium</taxon>
    </lineage>
</organism>
<dbReference type="InterPro" id="IPR033453">
    <property type="entry name" value="Glyco_hydro_30_TIM-barrel"/>
</dbReference>
<keyword evidence="9" id="KW-1185">Reference proteome</keyword>
<dbReference type="InterPro" id="IPR033452">
    <property type="entry name" value="GH30_C"/>
</dbReference>
<feature type="chain" id="PRO_5028985856" evidence="5">
    <location>
        <begin position="28"/>
        <end position="474"/>
    </location>
</feature>
<comment type="similarity">
    <text evidence="1 4">Belongs to the glycosyl hydrolase 30 family.</text>
</comment>
<keyword evidence="4" id="KW-0326">Glycosidase</keyword>
<dbReference type="Pfam" id="PF02055">
    <property type="entry name" value="Glyco_hydro_30"/>
    <property type="match status" value="1"/>
</dbReference>
<dbReference type="AlphaFoldDB" id="A0A7G8BEF7"/>
<evidence type="ECO:0000256" key="1">
    <source>
        <dbReference type="ARBA" id="ARBA00005382"/>
    </source>
</evidence>
<dbReference type="PANTHER" id="PTHR11069">
    <property type="entry name" value="GLUCOSYLCERAMIDASE"/>
    <property type="match status" value="1"/>
</dbReference>
<evidence type="ECO:0000313" key="9">
    <source>
        <dbReference type="Proteomes" id="UP000515312"/>
    </source>
</evidence>
<dbReference type="PRINTS" id="PR00843">
    <property type="entry name" value="GLHYDRLASE30"/>
</dbReference>
<keyword evidence="3 4" id="KW-0378">Hydrolase</keyword>
<accession>A0A7G8BEF7</accession>
<evidence type="ECO:0000256" key="4">
    <source>
        <dbReference type="RuleBase" id="RU361188"/>
    </source>
</evidence>
<dbReference type="GO" id="GO:0016020">
    <property type="term" value="C:membrane"/>
    <property type="evidence" value="ECO:0007669"/>
    <property type="project" value="GOC"/>
</dbReference>
<dbReference type="Gene3D" id="3.20.20.80">
    <property type="entry name" value="Glycosidases"/>
    <property type="match status" value="1"/>
</dbReference>
<sequence length="474" mass="52776">MNKTTRRTFLKLAAVAASSSASRPLTAWTVVDAPSGGTHVKAWRTSGAQRCVPIEAPAWQTGVPTSPMSIRLDPEQRYQQVLGFGAALTDASCYLLEQLDAEKRKALLDECFGPSGLSFSVARTTIGSSDYSLNAYSYDDSESPDPELTHFSIDHDRKYILPLLKEARQTNPELFYFSSPWSPPAWMKAGNSLLGGSMRKHYFAAYAQYFVKFLQGYSVDGVKINAVTVQNEVDTDQDGRMPQALWGQEYEMDFVKSYLGPALQKASLDTKIWILDHNYNLWGRVVDELSDPDVYKYVDGVAWHGYYGPPSSMTRVHDTFPEKNAYWTEGGPDFKAPDYATDWANWSSTFTGILRNWAKCIVSWNLVLDENGKPNIGPFSCGGLLTINSRTRELTRSGQYWAFAHYSKVIQRGASVIASSGDLDKIDHVALQNPDGSHVLILTNTGREETVQCAHRDQSLTVSLPPDSVTTLVW</sequence>
<protein>
    <submittedName>
        <fullName evidence="8">Glycosyl hydrolase</fullName>
    </submittedName>
</protein>
<proteinExistence type="inferred from homology"/>
<dbReference type="InterPro" id="IPR001139">
    <property type="entry name" value="Glyco_hydro_30"/>
</dbReference>
<dbReference type="Gene3D" id="2.60.40.1180">
    <property type="entry name" value="Golgi alpha-mannosidase II"/>
    <property type="match status" value="1"/>
</dbReference>
<dbReference type="Pfam" id="PF17189">
    <property type="entry name" value="Glyco_hydro_30C"/>
    <property type="match status" value="1"/>
</dbReference>
<dbReference type="KEGG" id="adin:H7849_17655"/>
<dbReference type="PROSITE" id="PS51318">
    <property type="entry name" value="TAT"/>
    <property type="match status" value="1"/>
</dbReference>
<dbReference type="GO" id="GO:0004348">
    <property type="term" value="F:glucosylceramidase activity"/>
    <property type="evidence" value="ECO:0007669"/>
    <property type="project" value="InterPro"/>
</dbReference>
<feature type="signal peptide" evidence="5">
    <location>
        <begin position="1"/>
        <end position="27"/>
    </location>
</feature>
<dbReference type="EMBL" id="CP060394">
    <property type="protein sequence ID" value="QNI30927.1"/>
    <property type="molecule type" value="Genomic_DNA"/>
</dbReference>
<dbReference type="SUPFAM" id="SSF51445">
    <property type="entry name" value="(Trans)glycosidases"/>
    <property type="match status" value="1"/>
</dbReference>
<feature type="domain" description="Glycosyl hydrolase family 30 TIM-barrel" evidence="6">
    <location>
        <begin position="82"/>
        <end position="410"/>
    </location>
</feature>
<dbReference type="RefSeq" id="WP_186741155.1">
    <property type="nucleotide sequence ID" value="NZ_CP060394.1"/>
</dbReference>
<evidence type="ECO:0000256" key="2">
    <source>
        <dbReference type="ARBA" id="ARBA00022729"/>
    </source>
</evidence>
<evidence type="ECO:0000259" key="7">
    <source>
        <dbReference type="Pfam" id="PF17189"/>
    </source>
</evidence>
<dbReference type="InterPro" id="IPR013780">
    <property type="entry name" value="Glyco_hydro_b"/>
</dbReference>
<keyword evidence="2 5" id="KW-0732">Signal</keyword>
<dbReference type="Proteomes" id="UP000515312">
    <property type="component" value="Chromosome"/>
</dbReference>
<evidence type="ECO:0000259" key="6">
    <source>
        <dbReference type="Pfam" id="PF02055"/>
    </source>
</evidence>
<reference evidence="8 9" key="1">
    <citation type="submission" date="2020-08" db="EMBL/GenBank/DDBJ databases">
        <title>Edaphobacter telluris sp. nov. and Acidobacterium dinghuensis sp. nov., two acidobacteria isolated from forest soil.</title>
        <authorList>
            <person name="Fu J."/>
            <person name="Qiu L."/>
        </authorList>
    </citation>
    <scope>NUCLEOTIDE SEQUENCE [LARGE SCALE GENOMIC DNA]</scope>
    <source>
        <strain evidence="8">4Y35</strain>
    </source>
</reference>
<feature type="domain" description="Glycosyl hydrolase family 30 beta sandwich" evidence="7">
    <location>
        <begin position="413"/>
        <end position="472"/>
    </location>
</feature>